<accession>A0A4Y2WZX0</accession>
<evidence type="ECO:0000313" key="2">
    <source>
        <dbReference type="EMBL" id="GBO42224.1"/>
    </source>
</evidence>
<feature type="non-terminal residue" evidence="2">
    <location>
        <position position="1"/>
    </location>
</feature>
<gene>
    <name evidence="2" type="ORF">AVEN_221022_1</name>
</gene>
<feature type="region of interest" description="Disordered" evidence="1">
    <location>
        <begin position="1"/>
        <end position="26"/>
    </location>
</feature>
<name>A0A4Y2WZX0_ARAVE</name>
<dbReference type="AlphaFoldDB" id="A0A4Y2WZX0"/>
<comment type="caution">
    <text evidence="2">The sequence shown here is derived from an EMBL/GenBank/DDBJ whole genome shotgun (WGS) entry which is preliminary data.</text>
</comment>
<organism evidence="2 3">
    <name type="scientific">Araneus ventricosus</name>
    <name type="common">Orbweaver spider</name>
    <name type="synonym">Epeira ventricosa</name>
    <dbReference type="NCBI Taxonomy" id="182803"/>
    <lineage>
        <taxon>Eukaryota</taxon>
        <taxon>Metazoa</taxon>
        <taxon>Ecdysozoa</taxon>
        <taxon>Arthropoda</taxon>
        <taxon>Chelicerata</taxon>
        <taxon>Arachnida</taxon>
        <taxon>Araneae</taxon>
        <taxon>Araneomorphae</taxon>
        <taxon>Entelegynae</taxon>
        <taxon>Araneoidea</taxon>
        <taxon>Araneidae</taxon>
        <taxon>Araneus</taxon>
    </lineage>
</organism>
<evidence type="ECO:0000313" key="3">
    <source>
        <dbReference type="Proteomes" id="UP000499080"/>
    </source>
</evidence>
<evidence type="ECO:0000256" key="1">
    <source>
        <dbReference type="SAM" id="MobiDB-lite"/>
    </source>
</evidence>
<dbReference type="Proteomes" id="UP000499080">
    <property type="component" value="Unassembled WGS sequence"/>
</dbReference>
<feature type="compositionally biased region" description="Polar residues" evidence="1">
    <location>
        <begin position="1"/>
        <end position="19"/>
    </location>
</feature>
<dbReference type="EMBL" id="BGPR01068223">
    <property type="protein sequence ID" value="GBO42224.1"/>
    <property type="molecule type" value="Genomic_DNA"/>
</dbReference>
<sequence length="68" mass="7738">QSTSGPRQDRPWTSNNPTGKSRIRLDSGRMAMENEMYRTRCVVHEKVSHIEVSSHAVTEEVISLNKVL</sequence>
<protein>
    <submittedName>
        <fullName evidence="2">Uncharacterized protein</fullName>
    </submittedName>
</protein>
<reference evidence="2 3" key="1">
    <citation type="journal article" date="2019" name="Sci. Rep.">
        <title>Orb-weaving spider Araneus ventricosus genome elucidates the spidroin gene catalogue.</title>
        <authorList>
            <person name="Kono N."/>
            <person name="Nakamura H."/>
            <person name="Ohtoshi R."/>
            <person name="Moran D.A.P."/>
            <person name="Shinohara A."/>
            <person name="Yoshida Y."/>
            <person name="Fujiwara M."/>
            <person name="Mori M."/>
            <person name="Tomita M."/>
            <person name="Arakawa K."/>
        </authorList>
    </citation>
    <scope>NUCLEOTIDE SEQUENCE [LARGE SCALE GENOMIC DNA]</scope>
</reference>
<proteinExistence type="predicted"/>
<keyword evidence="3" id="KW-1185">Reference proteome</keyword>